<evidence type="ECO:0000256" key="2">
    <source>
        <dbReference type="ARBA" id="ARBA00010644"/>
    </source>
</evidence>
<dbReference type="InterPro" id="IPR036406">
    <property type="entry name" value="Coprogen_oxidase_aer_sf"/>
</dbReference>
<dbReference type="AlphaFoldDB" id="A0A2D4H3K7"/>
<feature type="region of interest" description="Disordered" evidence="7">
    <location>
        <begin position="1"/>
        <end position="32"/>
    </location>
</feature>
<evidence type="ECO:0000256" key="1">
    <source>
        <dbReference type="ARBA" id="ARBA00005168"/>
    </source>
</evidence>
<evidence type="ECO:0000256" key="3">
    <source>
        <dbReference type="ARBA" id="ARBA00011738"/>
    </source>
</evidence>
<name>A0A2D4H3K7_MICCO</name>
<feature type="region of interest" description="Disordered" evidence="7">
    <location>
        <begin position="91"/>
        <end position="114"/>
    </location>
</feature>
<proteinExistence type="inferred from homology"/>
<reference evidence="8" key="1">
    <citation type="submission" date="2017-07" db="EMBL/GenBank/DDBJ databases">
        <authorList>
            <person name="Mikheyev A."/>
            <person name="Grau M."/>
        </authorList>
    </citation>
    <scope>NUCLEOTIDE SEQUENCE</scope>
    <source>
        <tissue evidence="8">Venom_gland</tissue>
    </source>
</reference>
<evidence type="ECO:0000256" key="6">
    <source>
        <dbReference type="ARBA" id="ARBA00023244"/>
    </source>
</evidence>
<dbReference type="PANTHER" id="PTHR10755">
    <property type="entry name" value="COPROPORPHYRINOGEN III OXIDASE, MITOCHONDRIAL"/>
    <property type="match status" value="1"/>
</dbReference>
<dbReference type="PANTHER" id="PTHR10755:SF0">
    <property type="entry name" value="OXYGEN-DEPENDENT COPROPORPHYRINOGEN-III OXIDASE, MITOCHONDRIAL"/>
    <property type="match status" value="1"/>
</dbReference>
<keyword evidence="5" id="KW-0560">Oxidoreductase</keyword>
<keyword evidence="6" id="KW-0627">Porphyrin biosynthesis</keyword>
<comment type="subunit">
    <text evidence="3">Homodimer.</text>
</comment>
<comment type="pathway">
    <text evidence="1">Porphyrin-containing compound metabolism; protoporphyrin-IX biosynthesis; protoporphyrinogen-IX from coproporphyrinogen-III (O2 route): step 1/1.</text>
</comment>
<organism evidence="8">
    <name type="scientific">Micrurus corallinus</name>
    <name type="common">Brazilian coral snake</name>
    <dbReference type="NCBI Taxonomy" id="54390"/>
    <lineage>
        <taxon>Eukaryota</taxon>
        <taxon>Metazoa</taxon>
        <taxon>Chordata</taxon>
        <taxon>Craniata</taxon>
        <taxon>Vertebrata</taxon>
        <taxon>Euteleostomi</taxon>
        <taxon>Lepidosauria</taxon>
        <taxon>Squamata</taxon>
        <taxon>Bifurcata</taxon>
        <taxon>Unidentata</taxon>
        <taxon>Episquamata</taxon>
        <taxon>Toxicofera</taxon>
        <taxon>Serpentes</taxon>
        <taxon>Colubroidea</taxon>
        <taxon>Elapidae</taxon>
        <taxon>Elapinae</taxon>
        <taxon>Micrurus</taxon>
    </lineage>
</organism>
<reference evidence="8" key="2">
    <citation type="submission" date="2017-11" db="EMBL/GenBank/DDBJ databases">
        <title>Coralsnake Venomics: Analyses of Venom Gland Transcriptomes and Proteomes of Six Brazilian Taxa.</title>
        <authorList>
            <person name="Aird S.D."/>
            <person name="Jorge da Silva N."/>
            <person name="Qiu L."/>
            <person name="Villar-Briones A."/>
            <person name="Aparecida-Saddi V."/>
            <person name="Campos-Telles M.P."/>
            <person name="Grau M."/>
            <person name="Mikheyev A.S."/>
        </authorList>
    </citation>
    <scope>NUCLEOTIDE SEQUENCE</scope>
    <source>
        <tissue evidence="8">Venom_gland</tissue>
    </source>
</reference>
<evidence type="ECO:0000256" key="7">
    <source>
        <dbReference type="SAM" id="MobiDB-lite"/>
    </source>
</evidence>
<dbReference type="EMBL" id="IACJ01159967">
    <property type="protein sequence ID" value="LAA66559.1"/>
    <property type="molecule type" value="Transcribed_RNA"/>
</dbReference>
<feature type="compositionally biased region" description="Basic and acidic residues" evidence="7">
    <location>
        <begin position="20"/>
        <end position="32"/>
    </location>
</feature>
<evidence type="ECO:0000256" key="4">
    <source>
        <dbReference type="ARBA" id="ARBA00012869"/>
    </source>
</evidence>
<feature type="compositionally biased region" description="Basic and acidic residues" evidence="7">
    <location>
        <begin position="1"/>
        <end position="11"/>
    </location>
</feature>
<sequence length="114" mass="13100">MRQAEMKEQPRRQQQQQQLEPEKPWGKKDDEDLARLCEGFMAPPVSGLRELRGRRGDMRSRMELLIMETQSQVCKALAQVDRGAAFTVDRWERKEGDPNSGVEWGRVSFSGAGH</sequence>
<dbReference type="Gene3D" id="3.40.1500.10">
    <property type="entry name" value="Coproporphyrinogen III oxidase, aerobic"/>
    <property type="match status" value="1"/>
</dbReference>
<comment type="similarity">
    <text evidence="2">Belongs to the aerobic coproporphyrinogen-III oxidase family.</text>
</comment>
<dbReference type="SUPFAM" id="SSF102886">
    <property type="entry name" value="Coproporphyrinogen III oxidase"/>
    <property type="match status" value="1"/>
</dbReference>
<evidence type="ECO:0000256" key="5">
    <source>
        <dbReference type="ARBA" id="ARBA00023002"/>
    </source>
</evidence>
<dbReference type="EC" id="1.3.3.3" evidence="4"/>
<dbReference type="InterPro" id="IPR001260">
    <property type="entry name" value="Coprogen_oxidase_aer"/>
</dbReference>
<dbReference type="GO" id="GO:0004109">
    <property type="term" value="F:coproporphyrinogen oxidase activity"/>
    <property type="evidence" value="ECO:0007669"/>
    <property type="project" value="UniProtKB-EC"/>
</dbReference>
<dbReference type="GO" id="GO:0006782">
    <property type="term" value="P:protoporphyrinogen IX biosynthetic process"/>
    <property type="evidence" value="ECO:0007669"/>
    <property type="project" value="TreeGrafter"/>
</dbReference>
<accession>A0A2D4H3K7</accession>
<dbReference type="GO" id="GO:0005737">
    <property type="term" value="C:cytoplasm"/>
    <property type="evidence" value="ECO:0007669"/>
    <property type="project" value="TreeGrafter"/>
</dbReference>
<protein>
    <recommendedName>
        <fullName evidence="4">coproporphyrinogen oxidase</fullName>
        <ecNumber evidence="4">1.3.3.3</ecNumber>
    </recommendedName>
</protein>
<evidence type="ECO:0000313" key="8">
    <source>
        <dbReference type="EMBL" id="LAA66559.1"/>
    </source>
</evidence>